<dbReference type="EMBL" id="WHWC01000012">
    <property type="protein sequence ID" value="KAG8372284.1"/>
    <property type="molecule type" value="Genomic_DNA"/>
</dbReference>
<dbReference type="Pfam" id="PF04937">
    <property type="entry name" value="DUF659"/>
    <property type="match status" value="1"/>
</dbReference>
<sequence length="240" mass="28162">MMNTFEVLKEKKTCMYLRDILVSVIDDIRAENVVQFITDNASNFEFAGDMLMGRYPHLYKTRCVAHGIQLLLKDIYVEIEWVRKVIDASKLIVMFMYKHTILLSLMREHTNNRELKHPCTTRFASNFKMVESVINVEDELRMFVASSTWRGLDYTKQTMGKQVTKIIHDSEFRKQRKEEFGGIIVEILCLHFARDIEPIDLDNLNELPDYFDHDQDEDDNISDPTEPEDLSWLDAIEDGV</sequence>
<evidence type="ECO:0000313" key="2">
    <source>
        <dbReference type="EMBL" id="KAG8372284.1"/>
    </source>
</evidence>
<dbReference type="SUPFAM" id="SSF53098">
    <property type="entry name" value="Ribonuclease H-like"/>
    <property type="match status" value="1"/>
</dbReference>
<dbReference type="AlphaFoldDB" id="A0AAV6WNI0"/>
<feature type="domain" description="DUF659" evidence="1">
    <location>
        <begin position="4"/>
        <end position="92"/>
    </location>
</feature>
<dbReference type="InterPro" id="IPR012337">
    <property type="entry name" value="RNaseH-like_sf"/>
</dbReference>
<organism evidence="2 3">
    <name type="scientific">Buddleja alternifolia</name>
    <dbReference type="NCBI Taxonomy" id="168488"/>
    <lineage>
        <taxon>Eukaryota</taxon>
        <taxon>Viridiplantae</taxon>
        <taxon>Streptophyta</taxon>
        <taxon>Embryophyta</taxon>
        <taxon>Tracheophyta</taxon>
        <taxon>Spermatophyta</taxon>
        <taxon>Magnoliopsida</taxon>
        <taxon>eudicotyledons</taxon>
        <taxon>Gunneridae</taxon>
        <taxon>Pentapetalae</taxon>
        <taxon>asterids</taxon>
        <taxon>lamiids</taxon>
        <taxon>Lamiales</taxon>
        <taxon>Scrophulariaceae</taxon>
        <taxon>Buddlejeae</taxon>
        <taxon>Buddleja</taxon>
    </lineage>
</organism>
<gene>
    <name evidence="2" type="ORF">BUALT_Bualt12G0050300</name>
</gene>
<accession>A0AAV6WNI0</accession>
<keyword evidence="3" id="KW-1185">Reference proteome</keyword>
<protein>
    <recommendedName>
        <fullName evidence="1">DUF659 domain-containing protein</fullName>
    </recommendedName>
</protein>
<comment type="caution">
    <text evidence="2">The sequence shown here is derived from an EMBL/GenBank/DDBJ whole genome shotgun (WGS) entry which is preliminary data.</text>
</comment>
<dbReference type="InterPro" id="IPR007021">
    <property type="entry name" value="DUF659"/>
</dbReference>
<dbReference type="PANTHER" id="PTHR32166:SF123">
    <property type="entry name" value="BED-TYPE DOMAIN-CONTAINING PROTEIN"/>
    <property type="match status" value="1"/>
</dbReference>
<dbReference type="PANTHER" id="PTHR32166">
    <property type="entry name" value="OSJNBA0013A04.12 PROTEIN"/>
    <property type="match status" value="1"/>
</dbReference>
<name>A0AAV6WNI0_9LAMI</name>
<dbReference type="Proteomes" id="UP000826271">
    <property type="component" value="Unassembled WGS sequence"/>
</dbReference>
<evidence type="ECO:0000313" key="3">
    <source>
        <dbReference type="Proteomes" id="UP000826271"/>
    </source>
</evidence>
<reference evidence="2" key="1">
    <citation type="submission" date="2019-10" db="EMBL/GenBank/DDBJ databases">
        <authorList>
            <person name="Zhang R."/>
            <person name="Pan Y."/>
            <person name="Wang J."/>
            <person name="Ma R."/>
            <person name="Yu S."/>
        </authorList>
    </citation>
    <scope>NUCLEOTIDE SEQUENCE</scope>
    <source>
        <strain evidence="2">LA-IB0</strain>
        <tissue evidence="2">Leaf</tissue>
    </source>
</reference>
<proteinExistence type="predicted"/>
<evidence type="ECO:0000259" key="1">
    <source>
        <dbReference type="Pfam" id="PF04937"/>
    </source>
</evidence>